<gene>
    <name evidence="7" type="ORF">FHU40_005482</name>
    <name evidence="8" type="ORF">FHU40_005543</name>
</gene>
<keyword evidence="3" id="KW-0378">Hydrolase</keyword>
<keyword evidence="1" id="KW-0600">Photoreceptor protein</keyword>
<evidence type="ECO:0000313" key="9">
    <source>
        <dbReference type="Proteomes" id="UP000589626"/>
    </source>
</evidence>
<sequence length="759" mass="81608">MSESLAPHTPAYGEVDLTTCDREPIHVPGAIQPHGVLLALDEQLRVVVVAGNCDALLGVRAEVAIGAPLESLLGPLLAADLAERIAAEATTEPLVVRLDELPPRAGLAGRQVDVRHHRSGARWIVEIEPVSGVGATRLTYQSTRGAMARLAQATSVRDLAGQLATEIRGLLGFDRVMVYRFDEDWNGEVVAEERRDDLNPFLGLHYPATDIPAQARRLYTINWTRLIVDVGYTPVPLQPVLDPATEAPLDLSHASLRSVSPIHVEYLSNMGVRASMSISLVVDGVLWGLVACHHYSGPHRPSHDARAAAEFLGQVASQLAADRERADVRERKLAAQTVLARMTGRISADPASPLVSLMADPELLTLVQATGAVLSYDGVVTRRGEVDLDDDDLQLIASTLEDPLTYATCTDRLTTLLPELAGRTSAAGVLRVGSASDRFLLWFRPEQERVVDWGGDPTNKQLAAAEGPDVRLSPRRSFEKWREVVRGRSLPWAEWKLEAADALGKHLIGLLLTRSKEQIAMAESLQRSVVLDRPPPVTGLDVVAHYRPASTFQLGGDWWDVFELDDGSVAFVVGDVAGHGVSAASAMTQLRTALRAYLVEGHSPAGALDRLDHLMANLLDQRVATAIVGIVDPGRTRISLANAGHPEPVLIGPDGARDLGVPLRPLLGVGAGEAATVDVPLEPGAALLLYTDGLVERRGTDLRERTERLRSLAADTYGGSDFQLWLDRLLGLHDGGDDDTTLLALRLAPAASGGDAPAR</sequence>
<dbReference type="GO" id="GO:0009881">
    <property type="term" value="F:photoreceptor activity"/>
    <property type="evidence" value="ECO:0007669"/>
    <property type="project" value="UniProtKB-KW"/>
</dbReference>
<dbReference type="RefSeq" id="WP_183595594.1">
    <property type="nucleotide sequence ID" value="NZ_JACHWR010000014.1"/>
</dbReference>
<keyword evidence="4" id="KW-0157">Chromophore</keyword>
<dbReference type="PRINTS" id="PR01033">
    <property type="entry name" value="PHYTOCHROME"/>
</dbReference>
<dbReference type="InterPro" id="IPR001294">
    <property type="entry name" value="Phytochrome"/>
</dbReference>
<dbReference type="Pfam" id="PF00360">
    <property type="entry name" value="PHY"/>
    <property type="match status" value="1"/>
</dbReference>
<proteinExistence type="predicted"/>
<dbReference type="InterPro" id="IPR001932">
    <property type="entry name" value="PPM-type_phosphatase-like_dom"/>
</dbReference>
<reference evidence="8 9" key="1">
    <citation type="submission" date="2020-08" db="EMBL/GenBank/DDBJ databases">
        <title>Sequencing the genomes of 1000 actinobacteria strains.</title>
        <authorList>
            <person name="Klenk H.-P."/>
        </authorList>
    </citation>
    <scope>NUCLEOTIDE SEQUENCE [LARGE SCALE GENOMIC DNA]</scope>
    <source>
        <strain evidence="8 9">DSM 105498</strain>
    </source>
</reference>
<dbReference type="Gene3D" id="3.30.450.20">
    <property type="entry name" value="PAS domain"/>
    <property type="match status" value="1"/>
</dbReference>
<dbReference type="GO" id="GO:0009584">
    <property type="term" value="P:detection of visible light"/>
    <property type="evidence" value="ECO:0007669"/>
    <property type="project" value="InterPro"/>
</dbReference>
<dbReference type="InterPro" id="IPR013515">
    <property type="entry name" value="Phytochrome_cen-reg"/>
</dbReference>
<evidence type="ECO:0000259" key="6">
    <source>
        <dbReference type="PROSITE" id="PS50046"/>
    </source>
</evidence>
<dbReference type="SMART" id="SM00331">
    <property type="entry name" value="PP2C_SIG"/>
    <property type="match status" value="1"/>
</dbReference>
<dbReference type="SMART" id="SM00065">
    <property type="entry name" value="GAF"/>
    <property type="match status" value="1"/>
</dbReference>
<protein>
    <submittedName>
        <fullName evidence="8">Light-regulated signal transduction histidine kinase (Bacteriophytochrome)</fullName>
    </submittedName>
</protein>
<dbReference type="PANTHER" id="PTHR43156">
    <property type="entry name" value="STAGE II SPORULATION PROTEIN E-RELATED"/>
    <property type="match status" value="1"/>
</dbReference>
<feature type="domain" description="Phytochrome chromophore attachment site" evidence="6">
    <location>
        <begin position="155"/>
        <end position="314"/>
    </location>
</feature>
<organism evidence="8 9">
    <name type="scientific">Nocardioides soli</name>
    <dbReference type="NCBI Taxonomy" id="1036020"/>
    <lineage>
        <taxon>Bacteria</taxon>
        <taxon>Bacillati</taxon>
        <taxon>Actinomycetota</taxon>
        <taxon>Actinomycetes</taxon>
        <taxon>Propionibacteriales</taxon>
        <taxon>Nocardioidaceae</taxon>
        <taxon>Nocardioides</taxon>
    </lineage>
</organism>
<dbReference type="GO" id="GO:0016791">
    <property type="term" value="F:phosphatase activity"/>
    <property type="evidence" value="ECO:0007669"/>
    <property type="project" value="TreeGrafter"/>
</dbReference>
<keyword evidence="5" id="KW-0675">Receptor</keyword>
<dbReference type="InterPro" id="IPR029016">
    <property type="entry name" value="GAF-like_dom_sf"/>
</dbReference>
<dbReference type="InterPro" id="IPR052016">
    <property type="entry name" value="Bact_Sigma-Reg"/>
</dbReference>
<evidence type="ECO:0000256" key="4">
    <source>
        <dbReference type="ARBA" id="ARBA00022991"/>
    </source>
</evidence>
<dbReference type="PANTHER" id="PTHR43156:SF2">
    <property type="entry name" value="STAGE II SPORULATION PROTEIN E"/>
    <property type="match status" value="1"/>
</dbReference>
<dbReference type="InterPro" id="IPR036457">
    <property type="entry name" value="PPM-type-like_dom_sf"/>
</dbReference>
<dbReference type="Pfam" id="PF01590">
    <property type="entry name" value="GAF"/>
    <property type="match status" value="1"/>
</dbReference>
<dbReference type="InterPro" id="IPR013654">
    <property type="entry name" value="PAS_2"/>
</dbReference>
<dbReference type="EMBL" id="JACHWR010000017">
    <property type="protein sequence ID" value="MBB3045683.1"/>
    <property type="molecule type" value="Genomic_DNA"/>
</dbReference>
<evidence type="ECO:0000256" key="1">
    <source>
        <dbReference type="ARBA" id="ARBA00022543"/>
    </source>
</evidence>
<dbReference type="PROSITE" id="PS50046">
    <property type="entry name" value="PHYTOCHROME_2"/>
    <property type="match status" value="1"/>
</dbReference>
<name>A0A7W4W1E1_9ACTN</name>
<dbReference type="AlphaFoldDB" id="A0A7W4W1E1"/>
<keyword evidence="9" id="KW-1185">Reference proteome</keyword>
<keyword evidence="2" id="KW-0716">Sensory transduction</keyword>
<dbReference type="Pfam" id="PF08446">
    <property type="entry name" value="PAS_2"/>
    <property type="match status" value="1"/>
</dbReference>
<dbReference type="Proteomes" id="UP000589626">
    <property type="component" value="Unassembled WGS sequence"/>
</dbReference>
<evidence type="ECO:0000256" key="3">
    <source>
        <dbReference type="ARBA" id="ARBA00022801"/>
    </source>
</evidence>
<dbReference type="InterPro" id="IPR016132">
    <property type="entry name" value="Phyto_chromo_attachment"/>
</dbReference>
<evidence type="ECO:0000256" key="2">
    <source>
        <dbReference type="ARBA" id="ARBA00022606"/>
    </source>
</evidence>
<dbReference type="Gene3D" id="3.30.450.270">
    <property type="match status" value="1"/>
</dbReference>
<evidence type="ECO:0000313" key="8">
    <source>
        <dbReference type="EMBL" id="MBB3045683.1"/>
    </source>
</evidence>
<dbReference type="Pfam" id="PF07228">
    <property type="entry name" value="SpoIIE"/>
    <property type="match status" value="1"/>
</dbReference>
<comment type="caution">
    <text evidence="8">The sequence shown here is derived from an EMBL/GenBank/DDBJ whole genome shotgun (WGS) entry which is preliminary data.</text>
</comment>
<accession>A0A7W4W1E1</accession>
<dbReference type="Gene3D" id="3.60.40.10">
    <property type="entry name" value="PPM-type phosphatase domain"/>
    <property type="match status" value="1"/>
</dbReference>
<dbReference type="GO" id="GO:0016301">
    <property type="term" value="F:kinase activity"/>
    <property type="evidence" value="ECO:0007669"/>
    <property type="project" value="UniProtKB-KW"/>
</dbReference>
<evidence type="ECO:0000313" key="7">
    <source>
        <dbReference type="EMBL" id="MBB3045622.1"/>
    </source>
</evidence>
<dbReference type="InterPro" id="IPR035965">
    <property type="entry name" value="PAS-like_dom_sf"/>
</dbReference>
<dbReference type="SUPFAM" id="SSF81606">
    <property type="entry name" value="PP2C-like"/>
    <property type="match status" value="1"/>
</dbReference>
<evidence type="ECO:0000256" key="5">
    <source>
        <dbReference type="ARBA" id="ARBA00023170"/>
    </source>
</evidence>
<dbReference type="Gene3D" id="3.30.450.40">
    <property type="match status" value="1"/>
</dbReference>
<dbReference type="GO" id="GO:0006355">
    <property type="term" value="P:regulation of DNA-templated transcription"/>
    <property type="evidence" value="ECO:0007669"/>
    <property type="project" value="InterPro"/>
</dbReference>
<keyword evidence="8" id="KW-0808">Transferase</keyword>
<dbReference type="InterPro" id="IPR043150">
    <property type="entry name" value="Phytochrome_PHY_sf"/>
</dbReference>
<dbReference type="InterPro" id="IPR003018">
    <property type="entry name" value="GAF"/>
</dbReference>
<dbReference type="EMBL" id="JACHWR010000014">
    <property type="protein sequence ID" value="MBB3045622.1"/>
    <property type="molecule type" value="Genomic_DNA"/>
</dbReference>
<keyword evidence="8" id="KW-0418">Kinase</keyword>
<dbReference type="SUPFAM" id="SSF55785">
    <property type="entry name" value="PYP-like sensor domain (PAS domain)"/>
    <property type="match status" value="1"/>
</dbReference>
<dbReference type="SUPFAM" id="SSF55781">
    <property type="entry name" value="GAF domain-like"/>
    <property type="match status" value="2"/>
</dbReference>